<keyword evidence="9" id="KW-1185">Reference proteome</keyword>
<dbReference type="GO" id="GO:0012505">
    <property type="term" value="C:endomembrane system"/>
    <property type="evidence" value="ECO:0007669"/>
    <property type="project" value="UniProtKB-SubCell"/>
</dbReference>
<organism evidence="8 9">
    <name type="scientific">Veronia nyctiphanis</name>
    <dbReference type="NCBI Taxonomy" id="1278244"/>
    <lineage>
        <taxon>Bacteria</taxon>
        <taxon>Pseudomonadati</taxon>
        <taxon>Pseudomonadota</taxon>
        <taxon>Gammaproteobacteria</taxon>
        <taxon>Vibrionales</taxon>
        <taxon>Vibrionaceae</taxon>
        <taxon>Veronia</taxon>
    </lineage>
</organism>
<evidence type="ECO:0000313" key="9">
    <source>
        <dbReference type="Proteomes" id="UP000290287"/>
    </source>
</evidence>
<evidence type="ECO:0000256" key="2">
    <source>
        <dbReference type="ARBA" id="ARBA00022448"/>
    </source>
</evidence>
<dbReference type="AlphaFoldDB" id="A0A4Q0YR49"/>
<dbReference type="OrthoDB" id="9812221at2"/>
<evidence type="ECO:0000259" key="7">
    <source>
        <dbReference type="PROSITE" id="PS50850"/>
    </source>
</evidence>
<dbReference type="InterPro" id="IPR036259">
    <property type="entry name" value="MFS_trans_sf"/>
</dbReference>
<evidence type="ECO:0000256" key="5">
    <source>
        <dbReference type="ARBA" id="ARBA00023136"/>
    </source>
</evidence>
<feature type="transmembrane region" description="Helical" evidence="6">
    <location>
        <begin position="169"/>
        <end position="189"/>
    </location>
</feature>
<evidence type="ECO:0000256" key="6">
    <source>
        <dbReference type="SAM" id="Phobius"/>
    </source>
</evidence>
<evidence type="ECO:0000313" key="8">
    <source>
        <dbReference type="EMBL" id="RXJ73566.1"/>
    </source>
</evidence>
<dbReference type="Proteomes" id="UP000290287">
    <property type="component" value="Unassembled WGS sequence"/>
</dbReference>
<protein>
    <recommendedName>
        <fullName evidence="7">Major facilitator superfamily (MFS) profile domain-containing protein</fullName>
    </recommendedName>
</protein>
<dbReference type="SUPFAM" id="SSF103473">
    <property type="entry name" value="MFS general substrate transporter"/>
    <property type="match status" value="1"/>
</dbReference>
<keyword evidence="2" id="KW-0813">Transport</keyword>
<dbReference type="Pfam" id="PF07690">
    <property type="entry name" value="MFS_1"/>
    <property type="match status" value="1"/>
</dbReference>
<evidence type="ECO:0000256" key="1">
    <source>
        <dbReference type="ARBA" id="ARBA00004127"/>
    </source>
</evidence>
<dbReference type="GO" id="GO:0022857">
    <property type="term" value="F:transmembrane transporter activity"/>
    <property type="evidence" value="ECO:0007669"/>
    <property type="project" value="InterPro"/>
</dbReference>
<dbReference type="GO" id="GO:0005886">
    <property type="term" value="C:plasma membrane"/>
    <property type="evidence" value="ECO:0007669"/>
    <property type="project" value="TreeGrafter"/>
</dbReference>
<dbReference type="PANTHER" id="PTHR23501">
    <property type="entry name" value="MAJOR FACILITATOR SUPERFAMILY"/>
    <property type="match status" value="1"/>
</dbReference>
<dbReference type="InterPro" id="IPR011701">
    <property type="entry name" value="MFS"/>
</dbReference>
<sequence length="214" mass="23348">MSSDNQGNNDKFRTLALLLASTMTVMAGATLAPALPGMQLAFSDLPQSEFWVKMSMALPGLVIALCAPFVGQMLDKSRKKAILVVALFAYAATGVAGYFWPDSIWLILASRAMLGVAVACIMVGCTTLAGYYFKGPDLARYMGLQAAFGGFGGVVFLALAGVLAEQNWHFVFCIYLLALVITPFVMLFVTEPQNLRLRQQVRRSNLQHRFRVAH</sequence>
<name>A0A4Q0YR49_9GAMM</name>
<feature type="transmembrane region" description="Helical" evidence="6">
    <location>
        <begin position="82"/>
        <end position="100"/>
    </location>
</feature>
<keyword evidence="4 6" id="KW-1133">Transmembrane helix</keyword>
<evidence type="ECO:0000256" key="4">
    <source>
        <dbReference type="ARBA" id="ARBA00022989"/>
    </source>
</evidence>
<gene>
    <name evidence="8" type="ORF">CS022_08660</name>
</gene>
<comment type="subcellular location">
    <subcellularLocation>
        <location evidence="1">Endomembrane system</location>
        <topology evidence="1">Multi-pass membrane protein</topology>
    </subcellularLocation>
</comment>
<feature type="domain" description="Major facilitator superfamily (MFS) profile" evidence="7">
    <location>
        <begin position="13"/>
        <end position="214"/>
    </location>
</feature>
<keyword evidence="5 6" id="KW-0472">Membrane</keyword>
<feature type="transmembrane region" description="Helical" evidence="6">
    <location>
        <begin position="144"/>
        <end position="163"/>
    </location>
</feature>
<accession>A0A4Q0YR49</accession>
<dbReference type="PANTHER" id="PTHR23501:SF191">
    <property type="entry name" value="VACUOLAR BASIC AMINO ACID TRANSPORTER 4"/>
    <property type="match status" value="1"/>
</dbReference>
<dbReference type="RefSeq" id="WP_129121944.1">
    <property type="nucleotide sequence ID" value="NZ_PEIB01000008.1"/>
</dbReference>
<comment type="caution">
    <text evidence="8">The sequence shown here is derived from an EMBL/GenBank/DDBJ whole genome shotgun (WGS) entry which is preliminary data.</text>
</comment>
<feature type="transmembrane region" description="Helical" evidence="6">
    <location>
        <begin position="50"/>
        <end position="70"/>
    </location>
</feature>
<dbReference type="PROSITE" id="PS50850">
    <property type="entry name" value="MFS"/>
    <property type="match status" value="1"/>
</dbReference>
<dbReference type="Gene3D" id="1.20.1250.20">
    <property type="entry name" value="MFS general substrate transporter like domains"/>
    <property type="match status" value="1"/>
</dbReference>
<evidence type="ECO:0000256" key="3">
    <source>
        <dbReference type="ARBA" id="ARBA00022692"/>
    </source>
</evidence>
<reference evidence="8 9" key="1">
    <citation type="submission" date="2017-10" db="EMBL/GenBank/DDBJ databases">
        <title>Nyctiphanis sp. nov., isolated from the stomach of the euphausiid Nyctiphanes simplex (Hansen, 1911) in the Gulf of California.</title>
        <authorList>
            <person name="Gomez-Gil B."/>
            <person name="Aguilar-Mendez M."/>
            <person name="Lopez-Cortes A."/>
            <person name="Gomez-Gutierrez J."/>
            <person name="Roque A."/>
            <person name="Lang E."/>
            <person name="Gonzalez-Castillo A."/>
        </authorList>
    </citation>
    <scope>NUCLEOTIDE SEQUENCE [LARGE SCALE GENOMIC DNA]</scope>
    <source>
        <strain evidence="8 9">CAIM 600</strain>
    </source>
</reference>
<dbReference type="EMBL" id="PEIB01000008">
    <property type="protein sequence ID" value="RXJ73566.1"/>
    <property type="molecule type" value="Genomic_DNA"/>
</dbReference>
<feature type="transmembrane region" description="Helical" evidence="6">
    <location>
        <begin position="112"/>
        <end position="132"/>
    </location>
</feature>
<keyword evidence="3 6" id="KW-0812">Transmembrane</keyword>
<dbReference type="InterPro" id="IPR020846">
    <property type="entry name" value="MFS_dom"/>
</dbReference>
<proteinExistence type="predicted"/>